<dbReference type="PANTHER" id="PTHR36435">
    <property type="entry name" value="SLR1288 PROTEIN"/>
    <property type="match status" value="1"/>
</dbReference>
<proteinExistence type="predicted"/>
<reference evidence="3 4" key="1">
    <citation type="journal article" date="2015" name="Stand. Genomic Sci.">
        <title>Genomic Encyclopedia of Bacterial and Archaeal Type Strains, Phase III: the genomes of soil and plant-associated and newly described type strains.</title>
        <authorList>
            <person name="Whitman W.B."/>
            <person name="Woyke T."/>
            <person name="Klenk H.P."/>
            <person name="Zhou Y."/>
            <person name="Lilburn T.G."/>
            <person name="Beck B.J."/>
            <person name="De Vos P."/>
            <person name="Vandamme P."/>
            <person name="Eisen J.A."/>
            <person name="Garrity G."/>
            <person name="Hugenholtz P."/>
            <person name="Kyrpides N.C."/>
        </authorList>
    </citation>
    <scope>NUCLEOTIDE SEQUENCE [LARGE SCALE GENOMIC DNA]</scope>
    <source>
        <strain evidence="3 4">CGMCC 1.10947</strain>
    </source>
</reference>
<dbReference type="InterPro" id="IPR003675">
    <property type="entry name" value="Rce1/LyrA-like_dom"/>
</dbReference>
<keyword evidence="4" id="KW-1185">Reference proteome</keyword>
<accession>A0A562LM83</accession>
<feature type="transmembrane region" description="Helical" evidence="1">
    <location>
        <begin position="43"/>
        <end position="65"/>
    </location>
</feature>
<keyword evidence="1" id="KW-1133">Transmembrane helix</keyword>
<name>A0A562LM83_9BRAD</name>
<dbReference type="Pfam" id="PF02517">
    <property type="entry name" value="Rce1-like"/>
    <property type="match status" value="1"/>
</dbReference>
<evidence type="ECO:0000313" key="3">
    <source>
        <dbReference type="EMBL" id="TWI08718.1"/>
    </source>
</evidence>
<feature type="transmembrane region" description="Helical" evidence="1">
    <location>
        <begin position="246"/>
        <end position="267"/>
    </location>
</feature>
<feature type="transmembrane region" description="Helical" evidence="1">
    <location>
        <begin position="167"/>
        <end position="187"/>
    </location>
</feature>
<protein>
    <recommendedName>
        <fullName evidence="2">CAAX prenyl protease 2/Lysostaphin resistance protein A-like domain-containing protein</fullName>
    </recommendedName>
</protein>
<feature type="domain" description="CAAX prenyl protease 2/Lysostaphin resistance protein A-like" evidence="2">
    <location>
        <begin position="169"/>
        <end position="258"/>
    </location>
</feature>
<feature type="transmembrane region" description="Helical" evidence="1">
    <location>
        <begin position="85"/>
        <end position="105"/>
    </location>
</feature>
<dbReference type="GO" id="GO:0080120">
    <property type="term" value="P:CAAX-box protein maturation"/>
    <property type="evidence" value="ECO:0007669"/>
    <property type="project" value="UniProtKB-ARBA"/>
</dbReference>
<evidence type="ECO:0000313" key="4">
    <source>
        <dbReference type="Proteomes" id="UP000317176"/>
    </source>
</evidence>
<dbReference type="EMBL" id="VLKL01000003">
    <property type="protein sequence ID" value="TWI08718.1"/>
    <property type="molecule type" value="Genomic_DNA"/>
</dbReference>
<dbReference type="InterPro" id="IPR052710">
    <property type="entry name" value="CAAX_protease"/>
</dbReference>
<comment type="caution">
    <text evidence="3">The sequence shown here is derived from an EMBL/GenBank/DDBJ whole genome shotgun (WGS) entry which is preliminary data.</text>
</comment>
<gene>
    <name evidence="3" type="ORF">IQ17_01539</name>
</gene>
<feature type="transmembrane region" description="Helical" evidence="1">
    <location>
        <begin position="199"/>
        <end position="217"/>
    </location>
</feature>
<dbReference type="AlphaFoldDB" id="A0A562LM83"/>
<feature type="transmembrane region" description="Helical" evidence="1">
    <location>
        <begin position="126"/>
        <end position="147"/>
    </location>
</feature>
<dbReference type="PANTHER" id="PTHR36435:SF1">
    <property type="entry name" value="CAAX AMINO TERMINAL PROTEASE FAMILY PROTEIN"/>
    <property type="match status" value="1"/>
</dbReference>
<organism evidence="3 4">
    <name type="scientific">Bradyrhizobium daqingense</name>
    <dbReference type="NCBI Taxonomy" id="993502"/>
    <lineage>
        <taxon>Bacteria</taxon>
        <taxon>Pseudomonadati</taxon>
        <taxon>Pseudomonadota</taxon>
        <taxon>Alphaproteobacteria</taxon>
        <taxon>Hyphomicrobiales</taxon>
        <taxon>Nitrobacteraceae</taxon>
        <taxon>Bradyrhizobium</taxon>
    </lineage>
</organism>
<feature type="transmembrane region" description="Helical" evidence="1">
    <location>
        <begin position="223"/>
        <end position="239"/>
    </location>
</feature>
<dbReference type="GO" id="GO:0004175">
    <property type="term" value="F:endopeptidase activity"/>
    <property type="evidence" value="ECO:0007669"/>
    <property type="project" value="UniProtKB-ARBA"/>
</dbReference>
<evidence type="ECO:0000259" key="2">
    <source>
        <dbReference type="Pfam" id="PF02517"/>
    </source>
</evidence>
<keyword evidence="1" id="KW-0812">Transmembrane</keyword>
<sequence length="269" mass="29773">MTVLSTARRPSESLVMDSLNPDYPPPAVTPATPRVWMFWGTALWGLLIFSAMFVGQIGAIVLLVAQRGLPMDLASLQLVGREPQALALSVAMGLPTTLAVVWLAIRIKKASFVDYLALHWPSWKQLLLGVVGLILIVLVWETMSRALGREATPGFMTDLLKSGRDKGAALLLLFAFSVAAPMSEEVLARGFLYRGWSESFLRVSGAILLSSLVWTIVHLQYDLYFLAEVFCIGLWFGYMRYRANSLWLTTLLHALNNLTAVVLTMWLGS</sequence>
<keyword evidence="1" id="KW-0472">Membrane</keyword>
<evidence type="ECO:0000256" key="1">
    <source>
        <dbReference type="SAM" id="Phobius"/>
    </source>
</evidence>
<dbReference type="Proteomes" id="UP000317176">
    <property type="component" value="Unassembled WGS sequence"/>
</dbReference>